<proteinExistence type="predicted"/>
<organism evidence="2 3">
    <name type="scientific">Coregonus suidteri</name>
    <dbReference type="NCBI Taxonomy" id="861788"/>
    <lineage>
        <taxon>Eukaryota</taxon>
        <taxon>Metazoa</taxon>
        <taxon>Chordata</taxon>
        <taxon>Craniata</taxon>
        <taxon>Vertebrata</taxon>
        <taxon>Euteleostomi</taxon>
        <taxon>Actinopterygii</taxon>
        <taxon>Neopterygii</taxon>
        <taxon>Teleostei</taxon>
        <taxon>Protacanthopterygii</taxon>
        <taxon>Salmoniformes</taxon>
        <taxon>Salmonidae</taxon>
        <taxon>Coregoninae</taxon>
        <taxon>Coregonus</taxon>
    </lineage>
</organism>
<evidence type="ECO:0000256" key="1">
    <source>
        <dbReference type="SAM" id="MobiDB-lite"/>
    </source>
</evidence>
<keyword evidence="3" id="KW-1185">Reference proteome</keyword>
<dbReference type="EMBL" id="JAGTTL010000002">
    <property type="protein sequence ID" value="KAK6326051.1"/>
    <property type="molecule type" value="Genomic_DNA"/>
</dbReference>
<reference evidence="2 3" key="1">
    <citation type="submission" date="2021-04" db="EMBL/GenBank/DDBJ databases">
        <authorList>
            <person name="De Guttry C."/>
            <person name="Zahm M."/>
            <person name="Klopp C."/>
            <person name="Cabau C."/>
            <person name="Louis A."/>
            <person name="Berthelot C."/>
            <person name="Parey E."/>
            <person name="Roest Crollius H."/>
            <person name="Montfort J."/>
            <person name="Robinson-Rechavi M."/>
            <person name="Bucao C."/>
            <person name="Bouchez O."/>
            <person name="Gislard M."/>
            <person name="Lluch J."/>
            <person name="Milhes M."/>
            <person name="Lampietro C."/>
            <person name="Lopez Roques C."/>
            <person name="Donnadieu C."/>
            <person name="Braasch I."/>
            <person name="Desvignes T."/>
            <person name="Postlethwait J."/>
            <person name="Bobe J."/>
            <person name="Wedekind C."/>
            <person name="Guiguen Y."/>
        </authorList>
    </citation>
    <scope>NUCLEOTIDE SEQUENCE [LARGE SCALE GENOMIC DNA]</scope>
    <source>
        <strain evidence="2">Cs_M1</strain>
        <tissue evidence="2">Blood</tissue>
    </source>
</reference>
<gene>
    <name evidence="2" type="ORF">J4Q44_G00016950</name>
</gene>
<feature type="compositionally biased region" description="Polar residues" evidence="1">
    <location>
        <begin position="207"/>
        <end position="216"/>
    </location>
</feature>
<accession>A0AAN8MG88</accession>
<feature type="compositionally biased region" description="Basic and acidic residues" evidence="1">
    <location>
        <begin position="158"/>
        <end position="167"/>
    </location>
</feature>
<feature type="compositionally biased region" description="Basic and acidic residues" evidence="1">
    <location>
        <begin position="218"/>
        <end position="238"/>
    </location>
</feature>
<feature type="compositionally biased region" description="Low complexity" evidence="1">
    <location>
        <begin position="239"/>
        <end position="252"/>
    </location>
</feature>
<dbReference type="Proteomes" id="UP001356427">
    <property type="component" value="Unassembled WGS sequence"/>
</dbReference>
<dbReference type="AlphaFoldDB" id="A0AAN8MG88"/>
<feature type="region of interest" description="Disordered" evidence="1">
    <location>
        <begin position="53"/>
        <end position="96"/>
    </location>
</feature>
<evidence type="ECO:0000313" key="2">
    <source>
        <dbReference type="EMBL" id="KAK6326051.1"/>
    </source>
</evidence>
<feature type="compositionally biased region" description="Polar residues" evidence="1">
    <location>
        <begin position="78"/>
        <end position="96"/>
    </location>
</feature>
<evidence type="ECO:0000313" key="3">
    <source>
        <dbReference type="Proteomes" id="UP001356427"/>
    </source>
</evidence>
<feature type="region of interest" description="Disordered" evidence="1">
    <location>
        <begin position="109"/>
        <end position="261"/>
    </location>
</feature>
<comment type="caution">
    <text evidence="2">The sequence shown here is derived from an EMBL/GenBank/DDBJ whole genome shotgun (WGS) entry which is preliminary data.</text>
</comment>
<sequence length="366" mass="39010">MSVTKVETVTVQKTIKTEMTQEALKPVEITFTLPPQPPQPAIVPEAKAPIETAVVDSSKTKKAKKKKQVSAPDRETTTTKPLSPPASETLSPTEEVSMTRAAIKVDLPNTLGGKVMDGSPKIPPERMWSEETSMAAAVQTGAPALDKGEAESSQLSAEKIKREDPKPKTSSAREAPVAAGESASAGAVARASLHTEQGELPRVVAQHSATLAAAQNTEEEKEKRLSVPPKASEKDKEPPQTTAATAPLPAQPHLEDTRDQSVDEANMRKKIVVVEEVIEVQHITSPQAVAGGEVPPPVVPEITGQELDFDVLHALAVERALLAGGAVVESAQSAISEDDWDHSLDVPEEKTFPNFIEGLREFLVSP</sequence>
<name>A0AAN8MG88_9TELE</name>
<protein>
    <submittedName>
        <fullName evidence="2">Uncharacterized protein</fullName>
    </submittedName>
</protein>
<feature type="compositionally biased region" description="Low complexity" evidence="1">
    <location>
        <begin position="174"/>
        <end position="191"/>
    </location>
</feature>